<keyword evidence="3" id="KW-1185">Reference proteome</keyword>
<gene>
    <name evidence="2" type="ORF">Purlil1_4248</name>
</gene>
<proteinExistence type="predicted"/>
<reference evidence="2 3" key="1">
    <citation type="journal article" date="2024" name="Microbiol. Resour. Announc.">
        <title>Genome annotations for the ascomycete fungi Trichoderma harzianum, Trichoderma aggressivum, and Purpureocillium lilacinum.</title>
        <authorList>
            <person name="Beijen E.P.W."/>
            <person name="Ohm R.A."/>
        </authorList>
    </citation>
    <scope>NUCLEOTIDE SEQUENCE [LARGE SCALE GENOMIC DNA]</scope>
    <source>
        <strain evidence="2 3">CBS 150709</strain>
    </source>
</reference>
<organism evidence="2 3">
    <name type="scientific">Purpureocillium lilacinum</name>
    <name type="common">Paecilomyces lilacinus</name>
    <dbReference type="NCBI Taxonomy" id="33203"/>
    <lineage>
        <taxon>Eukaryota</taxon>
        <taxon>Fungi</taxon>
        <taxon>Dikarya</taxon>
        <taxon>Ascomycota</taxon>
        <taxon>Pezizomycotina</taxon>
        <taxon>Sordariomycetes</taxon>
        <taxon>Hypocreomycetidae</taxon>
        <taxon>Hypocreales</taxon>
        <taxon>Ophiocordycipitaceae</taxon>
        <taxon>Purpureocillium</taxon>
    </lineage>
</organism>
<protein>
    <submittedName>
        <fullName evidence="2">Uncharacterized protein</fullName>
    </submittedName>
</protein>
<comment type="caution">
    <text evidence="2">The sequence shown here is derived from an EMBL/GenBank/DDBJ whole genome shotgun (WGS) entry which is preliminary data.</text>
</comment>
<evidence type="ECO:0000313" key="3">
    <source>
        <dbReference type="Proteomes" id="UP001287286"/>
    </source>
</evidence>
<evidence type="ECO:0000256" key="1">
    <source>
        <dbReference type="SAM" id="MobiDB-lite"/>
    </source>
</evidence>
<feature type="region of interest" description="Disordered" evidence="1">
    <location>
        <begin position="165"/>
        <end position="190"/>
    </location>
</feature>
<evidence type="ECO:0000313" key="2">
    <source>
        <dbReference type="EMBL" id="KAK4091234.1"/>
    </source>
</evidence>
<name>A0ABR0C4M2_PURLI</name>
<dbReference type="Proteomes" id="UP001287286">
    <property type="component" value="Unassembled WGS sequence"/>
</dbReference>
<dbReference type="EMBL" id="JAWRVI010000012">
    <property type="protein sequence ID" value="KAK4091234.1"/>
    <property type="molecule type" value="Genomic_DNA"/>
</dbReference>
<accession>A0ABR0C4M2</accession>
<sequence length="240" mass="27008">MEVVFRKKTRGLDHARHAEHAPCCRAASRKALTALLRNSCPRPSRRAVDSTEWCRCQASPFVCSTRAASGRNAPTQQPGWPRRFARHRACVRDPAGVAVDALNILISGPSNQDDKARNFFLRRCRRRRRGARPWAELGTCRVDQVSCGDSFGGIAKSHRFFGRKACGRGPTNRGSRKQVPSTRPLRARDDRAPPRAWYQEYHSASNLFSWFTILLSACGSSLEVLSFGRPSSEKRRVEDE</sequence>